<evidence type="ECO:0000256" key="2">
    <source>
        <dbReference type="SAM" id="Phobius"/>
    </source>
</evidence>
<feature type="region of interest" description="Disordered" evidence="1">
    <location>
        <begin position="71"/>
        <end position="96"/>
    </location>
</feature>
<keyword evidence="2" id="KW-0812">Transmembrane</keyword>
<protein>
    <recommendedName>
        <fullName evidence="5">Secreted protein</fullName>
    </recommendedName>
</protein>
<feature type="transmembrane region" description="Helical" evidence="2">
    <location>
        <begin position="17"/>
        <end position="38"/>
    </location>
</feature>
<organism evidence="3 4">
    <name type="scientific">Methylobacterium komagatae</name>
    <dbReference type="NCBI Taxonomy" id="374425"/>
    <lineage>
        <taxon>Bacteria</taxon>
        <taxon>Pseudomonadati</taxon>
        <taxon>Pseudomonadota</taxon>
        <taxon>Alphaproteobacteria</taxon>
        <taxon>Hyphomicrobiales</taxon>
        <taxon>Methylobacteriaceae</taxon>
        <taxon>Methylobacterium</taxon>
    </lineage>
</organism>
<proteinExistence type="predicted"/>
<name>A0ABW2BHJ7_9HYPH</name>
<evidence type="ECO:0000313" key="4">
    <source>
        <dbReference type="Proteomes" id="UP001596292"/>
    </source>
</evidence>
<sequence>MTGTPHGVITGALMERLLIFLAVLVLIAVGAMVAVMAARGRRAPLQMDSEFHHDDTDLLIGPLSRRRASPIDRNAEVIDITPEPRPTEPASRGGER</sequence>
<dbReference type="Proteomes" id="UP001596292">
    <property type="component" value="Unassembled WGS sequence"/>
</dbReference>
<keyword evidence="2" id="KW-1133">Transmembrane helix</keyword>
<evidence type="ECO:0008006" key="5">
    <source>
        <dbReference type="Google" id="ProtNLM"/>
    </source>
</evidence>
<dbReference type="EMBL" id="JBHSWN010000001">
    <property type="protein sequence ID" value="MFC6789849.1"/>
    <property type="molecule type" value="Genomic_DNA"/>
</dbReference>
<keyword evidence="2" id="KW-0472">Membrane</keyword>
<gene>
    <name evidence="3" type="ORF">ACFQE0_09605</name>
</gene>
<evidence type="ECO:0000256" key="1">
    <source>
        <dbReference type="SAM" id="MobiDB-lite"/>
    </source>
</evidence>
<reference evidence="4" key="1">
    <citation type="journal article" date="2019" name="Int. J. Syst. Evol. Microbiol.">
        <title>The Global Catalogue of Microorganisms (GCM) 10K type strain sequencing project: providing services to taxonomists for standard genome sequencing and annotation.</title>
        <authorList>
            <consortium name="The Broad Institute Genomics Platform"/>
            <consortium name="The Broad Institute Genome Sequencing Center for Infectious Disease"/>
            <person name="Wu L."/>
            <person name="Ma J."/>
        </authorList>
    </citation>
    <scope>NUCLEOTIDE SEQUENCE [LARGE SCALE GENOMIC DNA]</scope>
    <source>
        <strain evidence="4">CCUG 48316</strain>
    </source>
</reference>
<evidence type="ECO:0000313" key="3">
    <source>
        <dbReference type="EMBL" id="MFC6789849.1"/>
    </source>
</evidence>
<keyword evidence="4" id="KW-1185">Reference proteome</keyword>
<comment type="caution">
    <text evidence="3">The sequence shown here is derived from an EMBL/GenBank/DDBJ whole genome shotgun (WGS) entry which is preliminary data.</text>
</comment>
<accession>A0ABW2BHJ7</accession>